<name>A0A5B7EK85_PORTR</name>
<evidence type="ECO:0000256" key="1">
    <source>
        <dbReference type="SAM" id="MobiDB-lite"/>
    </source>
</evidence>
<dbReference type="EMBL" id="VSRR010002857">
    <property type="protein sequence ID" value="MPC33549.1"/>
    <property type="molecule type" value="Genomic_DNA"/>
</dbReference>
<organism evidence="2 3">
    <name type="scientific">Portunus trituberculatus</name>
    <name type="common">Swimming crab</name>
    <name type="synonym">Neptunus trituberculatus</name>
    <dbReference type="NCBI Taxonomy" id="210409"/>
    <lineage>
        <taxon>Eukaryota</taxon>
        <taxon>Metazoa</taxon>
        <taxon>Ecdysozoa</taxon>
        <taxon>Arthropoda</taxon>
        <taxon>Crustacea</taxon>
        <taxon>Multicrustacea</taxon>
        <taxon>Malacostraca</taxon>
        <taxon>Eumalacostraca</taxon>
        <taxon>Eucarida</taxon>
        <taxon>Decapoda</taxon>
        <taxon>Pleocyemata</taxon>
        <taxon>Brachyura</taxon>
        <taxon>Eubrachyura</taxon>
        <taxon>Portunoidea</taxon>
        <taxon>Portunidae</taxon>
        <taxon>Portuninae</taxon>
        <taxon>Portunus</taxon>
    </lineage>
</organism>
<dbReference type="AlphaFoldDB" id="A0A5B7EK85"/>
<comment type="caution">
    <text evidence="2">The sequence shown here is derived from an EMBL/GenBank/DDBJ whole genome shotgun (WGS) entry which is preliminary data.</text>
</comment>
<feature type="region of interest" description="Disordered" evidence="1">
    <location>
        <begin position="161"/>
        <end position="184"/>
    </location>
</feature>
<evidence type="ECO:0000313" key="2">
    <source>
        <dbReference type="EMBL" id="MPC33549.1"/>
    </source>
</evidence>
<evidence type="ECO:0000313" key="3">
    <source>
        <dbReference type="Proteomes" id="UP000324222"/>
    </source>
</evidence>
<gene>
    <name evidence="2" type="ORF">E2C01_026904</name>
</gene>
<dbReference type="Proteomes" id="UP000324222">
    <property type="component" value="Unassembled WGS sequence"/>
</dbReference>
<protein>
    <submittedName>
        <fullName evidence="2">Uncharacterized protein</fullName>
    </submittedName>
</protein>
<accession>A0A5B7EK85</accession>
<reference evidence="2 3" key="1">
    <citation type="submission" date="2019-05" db="EMBL/GenBank/DDBJ databases">
        <title>Another draft genome of Portunus trituberculatus and its Hox gene families provides insights of decapod evolution.</title>
        <authorList>
            <person name="Jeong J.-H."/>
            <person name="Song I."/>
            <person name="Kim S."/>
            <person name="Choi T."/>
            <person name="Kim D."/>
            <person name="Ryu S."/>
            <person name="Kim W."/>
        </authorList>
    </citation>
    <scope>NUCLEOTIDE SEQUENCE [LARGE SCALE GENOMIC DNA]</scope>
    <source>
        <tissue evidence="2">Muscle</tissue>
    </source>
</reference>
<keyword evidence="3" id="KW-1185">Reference proteome</keyword>
<sequence>MEIETDLHHKLQHGAMAEFLDTSKFPTNHPCYRGDRKGQLGLFKSETGCSLIKEAIILKPKMYSLLLKDGKQVSRGKGIPAHHQRKLIHQEYRGALNNTAGGKVTCYHIQNVKGQMCTTLSEKSTLSHFDDKRFYLDGVSSRAYNHPDNMEIMRQGTAADVEMEEDQELSAEEEEEEGEEEETDLDILWRVMATMEEERQNMSRVAAAARWKRRRIALCRVL</sequence>
<proteinExistence type="predicted"/>